<feature type="region of interest" description="G1" evidence="7">
    <location>
        <begin position="12"/>
        <end position="19"/>
    </location>
</feature>
<evidence type="ECO:0000256" key="5">
    <source>
        <dbReference type="ARBA" id="ARBA00023134"/>
    </source>
</evidence>
<evidence type="ECO:0000256" key="6">
    <source>
        <dbReference type="HAMAP-Rule" id="MF_00367"/>
    </source>
</evidence>
<dbReference type="InterPro" id="IPR006073">
    <property type="entry name" value="GTP-bd"/>
</dbReference>
<feature type="domain" description="KH type-2" evidence="9">
    <location>
        <begin position="195"/>
        <end position="279"/>
    </location>
</feature>
<dbReference type="Gene3D" id="3.40.50.300">
    <property type="entry name" value="P-loop containing nucleotide triphosphate hydrolases"/>
    <property type="match status" value="1"/>
</dbReference>
<comment type="subunit">
    <text evidence="6">Monomer.</text>
</comment>
<feature type="region of interest" description="G5" evidence="7">
    <location>
        <begin position="151"/>
        <end position="153"/>
    </location>
</feature>
<dbReference type="InterPro" id="IPR030388">
    <property type="entry name" value="G_ERA_dom"/>
</dbReference>
<proteinExistence type="inferred from homology"/>
<keyword evidence="6" id="KW-0690">Ribosome biogenesis</keyword>
<keyword evidence="6" id="KW-0963">Cytoplasm</keyword>
<keyword evidence="3 6" id="KW-0547">Nucleotide-binding</keyword>
<evidence type="ECO:0000313" key="12">
    <source>
        <dbReference type="Proteomes" id="UP000748752"/>
    </source>
</evidence>
<dbReference type="InterPro" id="IPR009019">
    <property type="entry name" value="KH_sf_prok-type"/>
</dbReference>
<dbReference type="InterPro" id="IPR005662">
    <property type="entry name" value="GTPase_Era-like"/>
</dbReference>
<dbReference type="PANTHER" id="PTHR42698:SF1">
    <property type="entry name" value="GTPASE ERA, MITOCHONDRIAL"/>
    <property type="match status" value="1"/>
</dbReference>
<dbReference type="InterPro" id="IPR015946">
    <property type="entry name" value="KH_dom-like_a/b"/>
</dbReference>
<evidence type="ECO:0000256" key="7">
    <source>
        <dbReference type="PROSITE-ProRule" id="PRU01050"/>
    </source>
</evidence>
<dbReference type="InterPro" id="IPR004044">
    <property type="entry name" value="KH_dom_type_2"/>
</dbReference>
<comment type="subcellular location">
    <subcellularLocation>
        <location evidence="6">Cytoplasm</location>
    </subcellularLocation>
    <subcellularLocation>
        <location evidence="6">Cell membrane</location>
        <topology evidence="6">Peripheral membrane protein</topology>
    </subcellularLocation>
</comment>
<organism evidence="11 12">
    <name type="scientific">Thiohalocapsa halophila</name>
    <dbReference type="NCBI Taxonomy" id="69359"/>
    <lineage>
        <taxon>Bacteria</taxon>
        <taxon>Pseudomonadati</taxon>
        <taxon>Pseudomonadota</taxon>
        <taxon>Gammaproteobacteria</taxon>
        <taxon>Chromatiales</taxon>
        <taxon>Chromatiaceae</taxon>
        <taxon>Thiohalocapsa</taxon>
    </lineage>
</organism>
<keyword evidence="12" id="KW-1185">Reference proteome</keyword>
<comment type="caution">
    <text evidence="11">The sequence shown here is derived from an EMBL/GenBank/DDBJ whole genome shotgun (WGS) entry which is preliminary data.</text>
</comment>
<keyword evidence="4 6" id="KW-0694">RNA-binding</keyword>
<feature type="binding site" evidence="6">
    <location>
        <begin position="121"/>
        <end position="124"/>
    </location>
    <ligand>
        <name>GTP</name>
        <dbReference type="ChEBI" id="CHEBI:37565"/>
    </ligand>
</feature>
<feature type="binding site" evidence="6">
    <location>
        <begin position="59"/>
        <end position="63"/>
    </location>
    <ligand>
        <name>GTP</name>
        <dbReference type="ChEBI" id="CHEBI:37565"/>
    </ligand>
</feature>
<evidence type="ECO:0000259" key="9">
    <source>
        <dbReference type="PROSITE" id="PS50823"/>
    </source>
</evidence>
<dbReference type="NCBIfam" id="TIGR00436">
    <property type="entry name" value="era"/>
    <property type="match status" value="1"/>
</dbReference>
<dbReference type="SUPFAM" id="SSF54814">
    <property type="entry name" value="Prokaryotic type KH domain (KH-domain type II)"/>
    <property type="match status" value="1"/>
</dbReference>
<dbReference type="InterPro" id="IPR027417">
    <property type="entry name" value="P-loop_NTPase"/>
</dbReference>
<dbReference type="SUPFAM" id="SSF52540">
    <property type="entry name" value="P-loop containing nucleoside triphosphate hydrolases"/>
    <property type="match status" value="1"/>
</dbReference>
<feature type="region of interest" description="G4" evidence="7">
    <location>
        <begin position="121"/>
        <end position="124"/>
    </location>
</feature>
<protein>
    <recommendedName>
        <fullName evidence="2 6">GTPase Era</fullName>
    </recommendedName>
</protein>
<dbReference type="PRINTS" id="PR00326">
    <property type="entry name" value="GTP1OBG"/>
</dbReference>
<dbReference type="Pfam" id="PF07650">
    <property type="entry name" value="KH_2"/>
    <property type="match status" value="1"/>
</dbReference>
<dbReference type="NCBIfam" id="NF000908">
    <property type="entry name" value="PRK00089.1"/>
    <property type="match status" value="1"/>
</dbReference>
<evidence type="ECO:0000256" key="3">
    <source>
        <dbReference type="ARBA" id="ARBA00022741"/>
    </source>
</evidence>
<dbReference type="RefSeq" id="WP_200234098.1">
    <property type="nucleotide sequence ID" value="NZ_NRRV01000005.1"/>
</dbReference>
<evidence type="ECO:0000256" key="1">
    <source>
        <dbReference type="ARBA" id="ARBA00007921"/>
    </source>
</evidence>
<dbReference type="CDD" id="cd22534">
    <property type="entry name" value="KH-II_Era"/>
    <property type="match status" value="1"/>
</dbReference>
<dbReference type="PROSITE" id="PS51713">
    <property type="entry name" value="G_ERA"/>
    <property type="match status" value="1"/>
</dbReference>
<dbReference type="CDD" id="cd04163">
    <property type="entry name" value="Era"/>
    <property type="match status" value="1"/>
</dbReference>
<keyword evidence="6" id="KW-1003">Cell membrane</keyword>
<evidence type="ECO:0000256" key="2">
    <source>
        <dbReference type="ARBA" id="ARBA00020484"/>
    </source>
</evidence>
<evidence type="ECO:0000259" key="10">
    <source>
        <dbReference type="PROSITE" id="PS51713"/>
    </source>
</evidence>
<comment type="function">
    <text evidence="6">An essential GTPase that binds both GDP and GTP, with rapid nucleotide exchange. Plays a role in 16S rRNA processing and 30S ribosomal subunit biogenesis and possibly also in cell cycle regulation and energy metabolism.</text>
</comment>
<feature type="domain" description="Era-type G" evidence="10">
    <location>
        <begin position="4"/>
        <end position="172"/>
    </location>
</feature>
<dbReference type="HAMAP" id="MF_00367">
    <property type="entry name" value="GTPase_Era"/>
    <property type="match status" value="1"/>
</dbReference>
<keyword evidence="6" id="KW-0472">Membrane</keyword>
<evidence type="ECO:0000256" key="8">
    <source>
        <dbReference type="RuleBase" id="RU003761"/>
    </source>
</evidence>
<gene>
    <name evidence="6" type="primary">era</name>
    <name evidence="11" type="ORF">CKO31_03380</name>
</gene>
<feature type="region of interest" description="G3" evidence="7">
    <location>
        <begin position="59"/>
        <end position="62"/>
    </location>
</feature>
<keyword evidence="6" id="KW-0699">rRNA-binding</keyword>
<comment type="similarity">
    <text evidence="1 6 7 8">Belongs to the TRAFAC class TrmE-Era-EngA-EngB-Septin-like GTPase superfamily. Era GTPase family.</text>
</comment>
<name>A0ABS1CD20_9GAMM</name>
<dbReference type="InterPro" id="IPR005225">
    <property type="entry name" value="Small_GTP-bd"/>
</dbReference>
<dbReference type="Pfam" id="PF01926">
    <property type="entry name" value="MMR_HSR1"/>
    <property type="match status" value="1"/>
</dbReference>
<evidence type="ECO:0000313" key="11">
    <source>
        <dbReference type="EMBL" id="MBK1629798.1"/>
    </source>
</evidence>
<evidence type="ECO:0000256" key="4">
    <source>
        <dbReference type="ARBA" id="ARBA00022884"/>
    </source>
</evidence>
<dbReference type="EMBL" id="NRRV01000005">
    <property type="protein sequence ID" value="MBK1629798.1"/>
    <property type="molecule type" value="Genomic_DNA"/>
</dbReference>
<dbReference type="Proteomes" id="UP000748752">
    <property type="component" value="Unassembled WGS sequence"/>
</dbReference>
<dbReference type="PANTHER" id="PTHR42698">
    <property type="entry name" value="GTPASE ERA"/>
    <property type="match status" value="1"/>
</dbReference>
<accession>A0ABS1CD20</accession>
<reference evidence="11 12" key="1">
    <citation type="journal article" date="2020" name="Microorganisms">
        <title>Osmotic Adaptation and Compatible Solute Biosynthesis of Phototrophic Bacteria as Revealed from Genome Analyses.</title>
        <authorList>
            <person name="Imhoff J.F."/>
            <person name="Rahn T."/>
            <person name="Kunzel S."/>
            <person name="Keller A."/>
            <person name="Neulinger S.C."/>
        </authorList>
    </citation>
    <scope>NUCLEOTIDE SEQUENCE [LARGE SCALE GENOMIC DNA]</scope>
    <source>
        <strain evidence="11 12">DSM 6210</strain>
    </source>
</reference>
<feature type="region of interest" description="G2" evidence="7">
    <location>
        <begin position="38"/>
        <end position="42"/>
    </location>
</feature>
<sequence>MTDRCGTVAILGRPNVGKSTLLNRLLGQKLAITSHKAQTTRHALLGVKSRDDGQILYVDTPGMHQRGGSALNRLLNRTARAALADVDVILLVVEALRFTDEDALALEAAAAAGPPVLVAVNKVDRVKDKSALLPYLQQLGERHDFIEIVPLSARTGDQVTLLEDRILARLPSGPRLFPDDQLTDRSERFFAAELLREQLTRRYAQELPYAVTVEIERFEEHDGRYLIHAIVWVEREGQKAIIIGRGGDALKATATQARRQMQQMFACPVHLEVWVKVKASWSSDDAALVSLGYGD</sequence>
<dbReference type="PROSITE" id="PS50823">
    <property type="entry name" value="KH_TYPE_2"/>
    <property type="match status" value="1"/>
</dbReference>
<dbReference type="Gene3D" id="3.30.300.20">
    <property type="match status" value="1"/>
</dbReference>
<dbReference type="NCBIfam" id="TIGR00231">
    <property type="entry name" value="small_GTP"/>
    <property type="match status" value="1"/>
</dbReference>
<keyword evidence="5 6" id="KW-0342">GTP-binding</keyword>
<feature type="binding site" evidence="6">
    <location>
        <begin position="12"/>
        <end position="19"/>
    </location>
    <ligand>
        <name>GTP</name>
        <dbReference type="ChEBI" id="CHEBI:37565"/>
    </ligand>
</feature>